<protein>
    <submittedName>
        <fullName evidence="2">Uncharacterized protein</fullName>
    </submittedName>
</protein>
<dbReference type="HOGENOM" id="CLU_047851_1_0_1"/>
<feature type="compositionally biased region" description="Polar residues" evidence="1">
    <location>
        <begin position="12"/>
        <end position="38"/>
    </location>
</feature>
<name>A0A074XKH6_AURPU</name>
<dbReference type="OrthoDB" id="5427526at2759"/>
<keyword evidence="3" id="KW-1185">Reference proteome</keyword>
<evidence type="ECO:0000313" key="2">
    <source>
        <dbReference type="EMBL" id="KEQ86013.1"/>
    </source>
</evidence>
<dbReference type="EMBL" id="KL584979">
    <property type="protein sequence ID" value="KEQ86013.1"/>
    <property type="molecule type" value="Genomic_DNA"/>
</dbReference>
<dbReference type="AlphaFoldDB" id="A0A074XKH6"/>
<dbReference type="RefSeq" id="XP_029762200.1">
    <property type="nucleotide sequence ID" value="XM_029900391.1"/>
</dbReference>
<organism evidence="2 3">
    <name type="scientific">Aureobasidium pullulans EXF-150</name>
    <dbReference type="NCBI Taxonomy" id="1043002"/>
    <lineage>
        <taxon>Eukaryota</taxon>
        <taxon>Fungi</taxon>
        <taxon>Dikarya</taxon>
        <taxon>Ascomycota</taxon>
        <taxon>Pezizomycotina</taxon>
        <taxon>Dothideomycetes</taxon>
        <taxon>Dothideomycetidae</taxon>
        <taxon>Dothideales</taxon>
        <taxon>Saccotheciaceae</taxon>
        <taxon>Aureobasidium</taxon>
    </lineage>
</organism>
<sequence>MTSPPLTPLRRSFSQNSTSPASHRLSTASRFSNGSQDFATHMDVSAGASGMGNLADELDFADSDEEDWDYDGEADPDGHQETGIEGTPSEGAQDGAAEDEGPRDSGAHIEDKGNASLPHRNFSRPMSRDADSDSSNIFSFELEDAMAQISRLANPASHQNPDTISRTLVALQNLPPQQSLEAHTQRLTTSTNSLSSHIIQQTKHFASLSASLFAPFGFGTPLDFQIIDDDVMPAITQVIQDLPAPDSRALHTLSRLDRETADLIQTLAALSDSLQMGRQTTASAARHLRNTQLMLSEMRRESDLADQAQWRIEKEDWDHRLAGRFCASECRDVVGGFEQVFEGLRRGLEEKITA</sequence>
<evidence type="ECO:0000313" key="3">
    <source>
        <dbReference type="Proteomes" id="UP000030706"/>
    </source>
</evidence>
<reference evidence="2 3" key="1">
    <citation type="journal article" date="2014" name="BMC Genomics">
        <title>Genome sequencing of four Aureobasidium pullulans varieties: biotechnological potential, stress tolerance, and description of new species.</title>
        <authorList>
            <person name="Gostin Ar C."/>
            <person name="Ohm R.A."/>
            <person name="Kogej T."/>
            <person name="Sonjak S."/>
            <person name="Turk M."/>
            <person name="Zajc J."/>
            <person name="Zalar P."/>
            <person name="Grube M."/>
            <person name="Sun H."/>
            <person name="Han J."/>
            <person name="Sharma A."/>
            <person name="Chiniquy J."/>
            <person name="Ngan C.Y."/>
            <person name="Lipzen A."/>
            <person name="Barry K."/>
            <person name="Grigoriev I.V."/>
            <person name="Gunde-Cimerman N."/>
        </authorList>
    </citation>
    <scope>NUCLEOTIDE SEQUENCE [LARGE SCALE GENOMIC DNA]</scope>
    <source>
        <strain evidence="2 3">EXF-150</strain>
    </source>
</reference>
<dbReference type="Proteomes" id="UP000030706">
    <property type="component" value="Unassembled WGS sequence"/>
</dbReference>
<evidence type="ECO:0000256" key="1">
    <source>
        <dbReference type="SAM" id="MobiDB-lite"/>
    </source>
</evidence>
<feature type="compositionally biased region" description="Basic and acidic residues" evidence="1">
    <location>
        <begin position="100"/>
        <end position="113"/>
    </location>
</feature>
<proteinExistence type="predicted"/>
<gene>
    <name evidence="2" type="ORF">M438DRAFT_270447</name>
</gene>
<dbReference type="GeneID" id="40742697"/>
<feature type="region of interest" description="Disordered" evidence="1">
    <location>
        <begin position="1"/>
        <end position="134"/>
    </location>
</feature>
<feature type="compositionally biased region" description="Acidic residues" evidence="1">
    <location>
        <begin position="56"/>
        <end position="75"/>
    </location>
</feature>
<accession>A0A074XKH6</accession>